<keyword evidence="1" id="KW-1133">Transmembrane helix</keyword>
<dbReference type="InterPro" id="IPR025291">
    <property type="entry name" value="DUF4153"/>
</dbReference>
<reference evidence="2 3" key="1">
    <citation type="submission" date="2019-10" db="EMBL/GenBank/DDBJ databases">
        <title>Georgenia wutianyii sp. nov. and Georgenia yuyongxinii sp. nov. isolated from plateau pika (Ochotona curzoniae) in the Qinghai-Tibet plateau of China.</title>
        <authorList>
            <person name="Tian Z."/>
        </authorList>
    </citation>
    <scope>NUCLEOTIDE SEQUENCE [LARGE SCALE GENOMIC DNA]</scope>
    <source>
        <strain evidence="2 3">JCM 15130</strain>
    </source>
</reference>
<feature type="transmembrane region" description="Helical" evidence="1">
    <location>
        <begin position="132"/>
        <end position="153"/>
    </location>
</feature>
<keyword evidence="1" id="KW-0472">Membrane</keyword>
<dbReference type="EMBL" id="WHPD01001432">
    <property type="protein sequence ID" value="MPV88326.1"/>
    <property type="molecule type" value="Genomic_DNA"/>
</dbReference>
<evidence type="ECO:0000313" key="2">
    <source>
        <dbReference type="EMBL" id="MPV88326.1"/>
    </source>
</evidence>
<feature type="non-terminal residue" evidence="2">
    <location>
        <position position="1"/>
    </location>
</feature>
<comment type="caution">
    <text evidence="2">The sequence shown here is derived from an EMBL/GenBank/DDBJ whole genome shotgun (WGS) entry which is preliminary data.</text>
</comment>
<feature type="transmembrane region" description="Helical" evidence="1">
    <location>
        <begin position="363"/>
        <end position="387"/>
    </location>
</feature>
<keyword evidence="3" id="KW-1185">Reference proteome</keyword>
<feature type="transmembrane region" description="Helical" evidence="1">
    <location>
        <begin position="394"/>
        <end position="413"/>
    </location>
</feature>
<organism evidence="2 3">
    <name type="scientific">Georgenia ruanii</name>
    <dbReference type="NCBI Taxonomy" id="348442"/>
    <lineage>
        <taxon>Bacteria</taxon>
        <taxon>Bacillati</taxon>
        <taxon>Actinomycetota</taxon>
        <taxon>Actinomycetes</taxon>
        <taxon>Micrococcales</taxon>
        <taxon>Bogoriellaceae</taxon>
        <taxon>Georgenia</taxon>
    </lineage>
</organism>
<sequence length="496" mass="51694">MTDAMAPLPHGGTALPAQPSFAEQLFAGLWPERGPVSAPRAVAAALGVGALAAVVLPEREVGAGTLAVLLLGGAVVWRLSALRARWWTLLSLVLCLGLGSLLVVRAAGWLAVLALAVVAGLVTTALTDARRLGPMLAALAAWPLSAVRGLPLLGRTVAAASGHRLLWPVLRTAALSLVALVVFGGLFASGDAVFRSWVTALVPDLAWDSLVLRIFVLGAVGAAVLTGCYLALNPPQVDRVRAPAARPVRRVWEWLVPVGLVVAVFAGFVLAQASAMWGGHDYVRRVTGLSYGAYVHEGFGQLTVATTLTLATIALTVRKAPRATARDRMLLRVVLGALCLLTLVVVASALFRMAVYQQAFGYTVLRVLVDAFELWLGLVVVLVVVAGVRWSGAWLPRAALVAGAVFVLALGLANPEGWVARQNIDRFAATGKIDTAYLATLGADAVPAIAEGLPAPLARCVLAAQQRVDDDALSWNLARARAVGVPEWGTGGAGCP</sequence>
<protein>
    <submittedName>
        <fullName evidence="2">DUF4173 domain-containing protein</fullName>
    </submittedName>
</protein>
<keyword evidence="1" id="KW-0812">Transmembrane</keyword>
<evidence type="ECO:0000313" key="3">
    <source>
        <dbReference type="Proteomes" id="UP000429644"/>
    </source>
</evidence>
<feature type="transmembrane region" description="Helical" evidence="1">
    <location>
        <begin position="165"/>
        <end position="190"/>
    </location>
</feature>
<gene>
    <name evidence="2" type="ORF">GB882_06565</name>
</gene>
<accession>A0A7J9UUN6</accession>
<dbReference type="Proteomes" id="UP000429644">
    <property type="component" value="Unassembled WGS sequence"/>
</dbReference>
<feature type="transmembrane region" description="Helical" evidence="1">
    <location>
        <begin position="109"/>
        <end position="126"/>
    </location>
</feature>
<feature type="transmembrane region" description="Helical" evidence="1">
    <location>
        <begin position="86"/>
        <end position="104"/>
    </location>
</feature>
<feature type="transmembrane region" description="Helical" evidence="1">
    <location>
        <begin position="38"/>
        <end position="56"/>
    </location>
</feature>
<dbReference type="Pfam" id="PF13687">
    <property type="entry name" value="DUF4153"/>
    <property type="match status" value="1"/>
</dbReference>
<name>A0A7J9UUN6_9MICO</name>
<dbReference type="RefSeq" id="WP_152230974.1">
    <property type="nucleotide sequence ID" value="NZ_BAAAOT010000013.1"/>
</dbReference>
<feature type="transmembrane region" description="Helical" evidence="1">
    <location>
        <begin position="210"/>
        <end position="232"/>
    </location>
</feature>
<evidence type="ECO:0000256" key="1">
    <source>
        <dbReference type="SAM" id="Phobius"/>
    </source>
</evidence>
<dbReference type="OrthoDB" id="9757990at2"/>
<feature type="transmembrane region" description="Helical" evidence="1">
    <location>
        <begin position="63"/>
        <end position="80"/>
    </location>
</feature>
<feature type="transmembrane region" description="Helical" evidence="1">
    <location>
        <begin position="298"/>
        <end position="317"/>
    </location>
</feature>
<feature type="transmembrane region" description="Helical" evidence="1">
    <location>
        <begin position="329"/>
        <end position="351"/>
    </location>
</feature>
<dbReference type="AlphaFoldDB" id="A0A7J9UUN6"/>
<feature type="transmembrane region" description="Helical" evidence="1">
    <location>
        <begin position="252"/>
        <end position="278"/>
    </location>
</feature>
<proteinExistence type="predicted"/>